<dbReference type="EMBL" id="CP045488">
    <property type="protein sequence ID" value="QFU83385.1"/>
    <property type="molecule type" value="Genomic_DNA"/>
</dbReference>
<reference evidence="1 2" key="1">
    <citation type="journal article" date="2007" name="Int. J. Syst. Evol. Microbiol.">
        <title>Natronorubrum sulfidifaciens sp. nov., an extremely haloalkaliphilic archaeon isolated from Aiding salt lake in Xin-Jiang, China.</title>
        <authorList>
            <person name="Cui H.L."/>
            <person name="Tohty D."/>
            <person name="Liu H.C."/>
            <person name="Liu S.J."/>
            <person name="Oren A."/>
            <person name="Zhou P.J."/>
        </authorList>
    </citation>
    <scope>NUCLEOTIDE SEQUENCE [LARGE SCALE GENOMIC DNA]</scope>
    <source>
        <strain evidence="1 2">7-3</strain>
    </source>
</reference>
<protein>
    <submittedName>
        <fullName evidence="1">Uncharacterized protein</fullName>
    </submittedName>
</protein>
<organism evidence="1 2">
    <name type="scientific">Natronorubrum aibiense</name>
    <dbReference type="NCBI Taxonomy" id="348826"/>
    <lineage>
        <taxon>Archaea</taxon>
        <taxon>Methanobacteriati</taxon>
        <taxon>Methanobacteriota</taxon>
        <taxon>Stenosarchaea group</taxon>
        <taxon>Halobacteria</taxon>
        <taxon>Halobacteriales</taxon>
        <taxon>Natrialbaceae</taxon>
        <taxon>Natronorubrum</taxon>
    </lineage>
</organism>
<name>A0A5P9P5E4_9EURY</name>
<dbReference type="RefSeq" id="WP_152942243.1">
    <property type="nucleotide sequence ID" value="NZ_CP045488.1"/>
</dbReference>
<evidence type="ECO:0000313" key="1">
    <source>
        <dbReference type="EMBL" id="QFU83385.1"/>
    </source>
</evidence>
<keyword evidence="2" id="KW-1185">Reference proteome</keyword>
<gene>
    <name evidence="1" type="ORF">GCU68_12965</name>
</gene>
<evidence type="ECO:0000313" key="2">
    <source>
        <dbReference type="Proteomes" id="UP000326170"/>
    </source>
</evidence>
<dbReference type="Proteomes" id="UP000326170">
    <property type="component" value="Chromosome"/>
</dbReference>
<sequence>MNLRDLATGGDPRKALATKFFQSKQAEAFLSIVAHRERRIMEAVADLQEAVDADIEQLEGLPSVDDRVEQIRSMALAMIDESLPSWYVQEAMDLENAEEAAQYADLTAEEWETTKETWADRYREQGIEGSVDELATAHIRARFDVDDLETFRQAVIEWPDDRQRAVLEEALAGGLEMAEQGIRDVTDAVDSEDR</sequence>
<proteinExistence type="predicted"/>
<dbReference type="OrthoDB" id="201156at2157"/>
<dbReference type="KEGG" id="nas:GCU68_12965"/>
<dbReference type="AlphaFoldDB" id="A0A5P9P5E4"/>
<accession>A0A5P9P5E4</accession>
<dbReference type="GeneID" id="42301969"/>